<keyword evidence="6 8" id="KW-0592">Phosphate transport</keyword>
<gene>
    <name evidence="10" type="ORF">C666_02000</name>
</gene>
<keyword evidence="5 8" id="KW-0963">Cytoplasm</keyword>
<dbReference type="Gene3D" id="1.20.58.220">
    <property type="entry name" value="Phosphate transport system protein phou homolog 2, domain 2"/>
    <property type="match status" value="1"/>
</dbReference>
<dbReference type="GO" id="GO:0005737">
    <property type="term" value="C:cytoplasm"/>
    <property type="evidence" value="ECO:0007669"/>
    <property type="project" value="UniProtKB-SubCell"/>
</dbReference>
<evidence type="ECO:0000256" key="4">
    <source>
        <dbReference type="ARBA" id="ARBA00022448"/>
    </source>
</evidence>
<keyword evidence="4 8" id="KW-0813">Transport</keyword>
<dbReference type="InterPro" id="IPR026022">
    <property type="entry name" value="PhoU_dom"/>
</dbReference>
<evidence type="ECO:0000313" key="11">
    <source>
        <dbReference type="Proteomes" id="UP000013232"/>
    </source>
</evidence>
<evidence type="ECO:0000313" key="10">
    <source>
        <dbReference type="EMBL" id="ENO90408.1"/>
    </source>
</evidence>
<evidence type="ECO:0000256" key="8">
    <source>
        <dbReference type="PIRNR" id="PIRNR003107"/>
    </source>
</evidence>
<organism evidence="10 11">
    <name type="scientific">Thauera linaloolentis (strain DSM 12138 / JCM 21573 / CCUG 41526 / CIP 105981 / IAM 15112 / NBRC 102519 / 47Lol)</name>
    <dbReference type="NCBI Taxonomy" id="1123367"/>
    <lineage>
        <taxon>Bacteria</taxon>
        <taxon>Pseudomonadati</taxon>
        <taxon>Pseudomonadota</taxon>
        <taxon>Betaproteobacteria</taxon>
        <taxon>Rhodocyclales</taxon>
        <taxon>Zoogloeaceae</taxon>
        <taxon>Thauera</taxon>
    </lineage>
</organism>
<dbReference type="PANTHER" id="PTHR42930:SF3">
    <property type="entry name" value="PHOSPHATE-SPECIFIC TRANSPORT SYSTEM ACCESSORY PROTEIN PHOU"/>
    <property type="match status" value="1"/>
</dbReference>
<name>N6Z7Y3_THAL4</name>
<evidence type="ECO:0000256" key="3">
    <source>
        <dbReference type="ARBA" id="ARBA00011738"/>
    </source>
</evidence>
<dbReference type="GO" id="GO:0045936">
    <property type="term" value="P:negative regulation of phosphate metabolic process"/>
    <property type="evidence" value="ECO:0007669"/>
    <property type="project" value="InterPro"/>
</dbReference>
<dbReference type="SUPFAM" id="SSF109755">
    <property type="entry name" value="PhoU-like"/>
    <property type="match status" value="1"/>
</dbReference>
<comment type="similarity">
    <text evidence="2 8">Belongs to the PhoU family.</text>
</comment>
<dbReference type="EMBL" id="AMXE01000003">
    <property type="protein sequence ID" value="ENO90408.1"/>
    <property type="molecule type" value="Genomic_DNA"/>
</dbReference>
<dbReference type="STRING" id="1123367.GCA_000621305_01802"/>
<comment type="caution">
    <text evidence="10">The sequence shown here is derived from an EMBL/GenBank/DDBJ whole genome shotgun (WGS) entry which is preliminary data.</text>
</comment>
<dbReference type="eggNOG" id="COG0704">
    <property type="taxonomic scope" value="Bacteria"/>
</dbReference>
<comment type="subunit">
    <text evidence="3 8">Homodimer.</text>
</comment>
<evidence type="ECO:0000256" key="7">
    <source>
        <dbReference type="ARBA" id="ARBA00056181"/>
    </source>
</evidence>
<dbReference type="GO" id="GO:0030643">
    <property type="term" value="P:intracellular phosphate ion homeostasis"/>
    <property type="evidence" value="ECO:0007669"/>
    <property type="project" value="InterPro"/>
</dbReference>
<comment type="subcellular location">
    <subcellularLocation>
        <location evidence="1 8">Cytoplasm</location>
    </subcellularLocation>
</comment>
<dbReference type="PIRSF" id="PIRSF003107">
    <property type="entry name" value="PhoU"/>
    <property type="match status" value="1"/>
</dbReference>
<proteinExistence type="inferred from homology"/>
<dbReference type="AlphaFoldDB" id="N6Z7Y3"/>
<dbReference type="FunFam" id="1.20.58.220:FF:000004">
    <property type="entry name" value="Phosphate-specific transport system accessory protein PhoU"/>
    <property type="match status" value="1"/>
</dbReference>
<evidence type="ECO:0000256" key="6">
    <source>
        <dbReference type="ARBA" id="ARBA00022592"/>
    </source>
</evidence>
<feature type="domain" description="PhoU" evidence="9">
    <location>
        <begin position="131"/>
        <end position="212"/>
    </location>
</feature>
<comment type="function">
    <text evidence="7 8">Plays a role in the regulation of phosphate uptake.</text>
</comment>
<evidence type="ECO:0000256" key="1">
    <source>
        <dbReference type="ARBA" id="ARBA00004496"/>
    </source>
</evidence>
<keyword evidence="11" id="KW-1185">Reference proteome</keyword>
<feature type="domain" description="PhoU" evidence="9">
    <location>
        <begin position="24"/>
        <end position="110"/>
    </location>
</feature>
<sequence>MAKMTEHTYKQFTTELEEIRSGVLQMGGMVEAQVTNALEGLRTGNLPLLDQVIDGDQRINLMQKQLDDACNHIVAMRQPAAMDMRLVMTVIRSVTDLERIGDEAKKMAKSAKRLHSAELSFAPRIDLSQPAQAALAMLHAALDAFARADASVAPRIERQDAEIDASFKATMRQLITYMMEDPRTITSSLELLFNAKAIERIGDHAMNIAEYVVFLAQGEDVRYAKSEEAQRGADKS</sequence>
<dbReference type="InterPro" id="IPR028366">
    <property type="entry name" value="PhoU"/>
</dbReference>
<evidence type="ECO:0000256" key="5">
    <source>
        <dbReference type="ARBA" id="ARBA00022490"/>
    </source>
</evidence>
<dbReference type="InterPro" id="IPR038078">
    <property type="entry name" value="PhoU-like_sf"/>
</dbReference>
<reference evidence="10 11" key="1">
    <citation type="submission" date="2012-09" db="EMBL/GenBank/DDBJ databases">
        <title>Draft Genome Sequences of 6 Strains from Genus Thauera.</title>
        <authorList>
            <person name="Liu B."/>
            <person name="Shapleigh J.P."/>
            <person name="Frostegard A.H."/>
        </authorList>
    </citation>
    <scope>NUCLEOTIDE SEQUENCE [LARGE SCALE GENOMIC DNA]</scope>
    <source>
        <strain evidence="11">47Lol / DSM 12138</strain>
    </source>
</reference>
<protein>
    <recommendedName>
        <fullName evidence="8">Phosphate-specific transport system accessory protein PhoU</fullName>
    </recommendedName>
</protein>
<evidence type="ECO:0000259" key="9">
    <source>
        <dbReference type="Pfam" id="PF01895"/>
    </source>
</evidence>
<accession>N6Z7Y3</accession>
<dbReference type="GO" id="GO:0006817">
    <property type="term" value="P:phosphate ion transport"/>
    <property type="evidence" value="ECO:0007669"/>
    <property type="project" value="UniProtKB-KW"/>
</dbReference>
<dbReference type="PANTHER" id="PTHR42930">
    <property type="entry name" value="PHOSPHATE-SPECIFIC TRANSPORT SYSTEM ACCESSORY PROTEIN PHOU"/>
    <property type="match status" value="1"/>
</dbReference>
<evidence type="ECO:0000256" key="2">
    <source>
        <dbReference type="ARBA" id="ARBA00008107"/>
    </source>
</evidence>
<dbReference type="Pfam" id="PF01895">
    <property type="entry name" value="PhoU"/>
    <property type="match status" value="2"/>
</dbReference>
<dbReference type="NCBIfam" id="TIGR02135">
    <property type="entry name" value="phoU_full"/>
    <property type="match status" value="1"/>
</dbReference>
<dbReference type="Proteomes" id="UP000013232">
    <property type="component" value="Unassembled WGS sequence"/>
</dbReference>